<dbReference type="InterPro" id="IPR001769">
    <property type="entry name" value="Gingipain"/>
</dbReference>
<sequence length="316" mass="35461">MTVGLGEEFYFSLSSDQPIRFNPHHWQHPASNSAIVINDIEINVFQWMVAVETREAVRVELVNPIWEYIGSVSDDMTLPENIKISTESNFRGTPTIYVKVTPWRIVGNLVEVLVGGEIRISIEAANFPITFDHPHFLNGKKYILQRTTTDQTQYLIICPSEFSSAAQSLANIHSDSVDSGRLNTAFVTVEEIIAANHSMDINYAIRQYVLDSIASNGELYFLLLFGDETKVPPIFYDNSSSEYPSDDFYSTNNIFADTPQLSTGRIPVSTIGDANIVVNKIHDYILNPTQGVWRSKIALVADDMNEECNTHVGTQM</sequence>
<reference evidence="3" key="1">
    <citation type="submission" date="2018-05" db="EMBL/GenBank/DDBJ databases">
        <authorList>
            <person name="Lanie J.A."/>
            <person name="Ng W.-L."/>
            <person name="Kazmierczak K.M."/>
            <person name="Andrzejewski T.M."/>
            <person name="Davidsen T.M."/>
            <person name="Wayne K.J."/>
            <person name="Tettelin H."/>
            <person name="Glass J.I."/>
            <person name="Rusch D."/>
            <person name="Podicherti R."/>
            <person name="Tsui H.-C.T."/>
            <person name="Winkler M.E."/>
        </authorList>
    </citation>
    <scope>NUCLEOTIDE SEQUENCE</scope>
</reference>
<dbReference type="InterPro" id="IPR029030">
    <property type="entry name" value="Caspase-like_dom_sf"/>
</dbReference>
<feature type="non-terminal residue" evidence="3">
    <location>
        <position position="316"/>
    </location>
</feature>
<feature type="domain" description="Gingipain" evidence="2">
    <location>
        <begin position="154"/>
        <end position="305"/>
    </location>
</feature>
<dbReference type="GO" id="GO:0006508">
    <property type="term" value="P:proteolysis"/>
    <property type="evidence" value="ECO:0007669"/>
    <property type="project" value="InterPro"/>
</dbReference>
<dbReference type="EMBL" id="UINC01103111">
    <property type="protein sequence ID" value="SVC65247.1"/>
    <property type="molecule type" value="Genomic_DNA"/>
</dbReference>
<name>A0A382NXR2_9ZZZZ</name>
<dbReference type="InterPro" id="IPR029031">
    <property type="entry name" value="Gingipain_N_sf"/>
</dbReference>
<dbReference type="Gene3D" id="3.40.50.10390">
    <property type="entry name" value="Gingipain r, domain 1"/>
    <property type="match status" value="1"/>
</dbReference>
<dbReference type="SUPFAM" id="SSF52129">
    <property type="entry name" value="Caspase-like"/>
    <property type="match status" value="1"/>
</dbReference>
<gene>
    <name evidence="3" type="ORF">METZ01_LOCUS318101</name>
</gene>
<dbReference type="Pfam" id="PF01364">
    <property type="entry name" value="Peptidase_C25"/>
    <property type="match status" value="1"/>
</dbReference>
<accession>A0A382NXR2</accession>
<protein>
    <recommendedName>
        <fullName evidence="2">Gingipain domain-containing protein</fullName>
    </recommendedName>
</protein>
<keyword evidence="1" id="KW-0732">Signal</keyword>
<dbReference type="GO" id="GO:0008234">
    <property type="term" value="F:cysteine-type peptidase activity"/>
    <property type="evidence" value="ECO:0007669"/>
    <property type="project" value="InterPro"/>
</dbReference>
<dbReference type="AlphaFoldDB" id="A0A382NXR2"/>
<evidence type="ECO:0000313" key="3">
    <source>
        <dbReference type="EMBL" id="SVC65247.1"/>
    </source>
</evidence>
<evidence type="ECO:0000256" key="1">
    <source>
        <dbReference type="ARBA" id="ARBA00022729"/>
    </source>
</evidence>
<proteinExistence type="predicted"/>
<organism evidence="3">
    <name type="scientific">marine metagenome</name>
    <dbReference type="NCBI Taxonomy" id="408172"/>
    <lineage>
        <taxon>unclassified sequences</taxon>
        <taxon>metagenomes</taxon>
        <taxon>ecological metagenomes</taxon>
    </lineage>
</organism>
<evidence type="ECO:0000259" key="2">
    <source>
        <dbReference type="Pfam" id="PF01364"/>
    </source>
</evidence>